<evidence type="ECO:0000313" key="2">
    <source>
        <dbReference type="Proteomes" id="UP000799766"/>
    </source>
</evidence>
<evidence type="ECO:0000313" key="1">
    <source>
        <dbReference type="EMBL" id="KAF2461939.1"/>
    </source>
</evidence>
<reference evidence="1" key="1">
    <citation type="journal article" date="2020" name="Stud. Mycol.">
        <title>101 Dothideomycetes genomes: a test case for predicting lifestyles and emergence of pathogens.</title>
        <authorList>
            <person name="Haridas S."/>
            <person name="Albert R."/>
            <person name="Binder M."/>
            <person name="Bloem J."/>
            <person name="Labutti K."/>
            <person name="Salamov A."/>
            <person name="Andreopoulos B."/>
            <person name="Baker S."/>
            <person name="Barry K."/>
            <person name="Bills G."/>
            <person name="Bluhm B."/>
            <person name="Cannon C."/>
            <person name="Castanera R."/>
            <person name="Culley D."/>
            <person name="Daum C."/>
            <person name="Ezra D."/>
            <person name="Gonzalez J."/>
            <person name="Henrissat B."/>
            <person name="Kuo A."/>
            <person name="Liang C."/>
            <person name="Lipzen A."/>
            <person name="Lutzoni F."/>
            <person name="Magnuson J."/>
            <person name="Mondo S."/>
            <person name="Nolan M."/>
            <person name="Ohm R."/>
            <person name="Pangilinan J."/>
            <person name="Park H.-J."/>
            <person name="Ramirez L."/>
            <person name="Alfaro M."/>
            <person name="Sun H."/>
            <person name="Tritt A."/>
            <person name="Yoshinaga Y."/>
            <person name="Zwiers L.-H."/>
            <person name="Turgeon B."/>
            <person name="Goodwin S."/>
            <person name="Spatafora J."/>
            <person name="Crous P."/>
            <person name="Grigoriev I."/>
        </authorList>
    </citation>
    <scope>NUCLEOTIDE SEQUENCE</scope>
    <source>
        <strain evidence="1">ATCC 16933</strain>
    </source>
</reference>
<dbReference type="EMBL" id="MU001670">
    <property type="protein sequence ID" value="KAF2461939.1"/>
    <property type="molecule type" value="Genomic_DNA"/>
</dbReference>
<dbReference type="Proteomes" id="UP000799766">
    <property type="component" value="Unassembled WGS sequence"/>
</dbReference>
<sequence length="90" mass="9838">MKDFCVLFIFVPERGFSATLLTAVRASPSRHLSGSKRSACWKGVGRTARIVGWCPGTQGRSELPISGSQRILIYARATLLLCPFSSYSTL</sequence>
<keyword evidence="2" id="KW-1185">Reference proteome</keyword>
<gene>
    <name evidence="1" type="ORF">BDY21DRAFT_330052</name>
</gene>
<organism evidence="1 2">
    <name type="scientific">Lineolata rhizophorae</name>
    <dbReference type="NCBI Taxonomy" id="578093"/>
    <lineage>
        <taxon>Eukaryota</taxon>
        <taxon>Fungi</taxon>
        <taxon>Dikarya</taxon>
        <taxon>Ascomycota</taxon>
        <taxon>Pezizomycotina</taxon>
        <taxon>Dothideomycetes</taxon>
        <taxon>Dothideomycetes incertae sedis</taxon>
        <taxon>Lineolatales</taxon>
        <taxon>Lineolataceae</taxon>
        <taxon>Lineolata</taxon>
    </lineage>
</organism>
<protein>
    <submittedName>
        <fullName evidence="1">Uncharacterized protein</fullName>
    </submittedName>
</protein>
<dbReference type="AlphaFoldDB" id="A0A6A6PDV3"/>
<name>A0A6A6PDV3_9PEZI</name>
<proteinExistence type="predicted"/>
<accession>A0A6A6PDV3</accession>